<comment type="caution">
    <text evidence="2">The sequence shown here is derived from an EMBL/GenBank/DDBJ whole genome shotgun (WGS) entry which is preliminary data.</text>
</comment>
<comment type="similarity">
    <text evidence="1">Belongs to the 'GDSL' lipolytic enzyme family.</text>
</comment>
<proteinExistence type="inferred from homology"/>
<dbReference type="SUPFAM" id="SSF52266">
    <property type="entry name" value="SGNH hydrolase"/>
    <property type="match status" value="1"/>
</dbReference>
<sequence>MACCGGEGPYHFNFSVGCGDPTSTWCGDPWSYVCWDGKHLTEAGYHVIAHAILDVDDRDTTTTFDVHAISILTAAKSLVAGLPAVKHIV</sequence>
<evidence type="ECO:0008006" key="4">
    <source>
        <dbReference type="Google" id="ProtNLM"/>
    </source>
</evidence>
<dbReference type="PANTHER" id="PTHR22835">
    <property type="entry name" value="ZINC FINGER FYVE DOMAIN CONTAINING PROTEIN"/>
    <property type="match status" value="1"/>
</dbReference>
<evidence type="ECO:0000256" key="1">
    <source>
        <dbReference type="ARBA" id="ARBA00008668"/>
    </source>
</evidence>
<evidence type="ECO:0000313" key="2">
    <source>
        <dbReference type="EMBL" id="RRT53726.1"/>
    </source>
</evidence>
<gene>
    <name evidence="2" type="ORF">B296_00048878</name>
</gene>
<protein>
    <recommendedName>
        <fullName evidence="4">GDSL esterase/lipase</fullName>
    </recommendedName>
</protein>
<dbReference type="InterPro" id="IPR036514">
    <property type="entry name" value="SGNH_hydro_sf"/>
</dbReference>
<dbReference type="EMBL" id="AMZH03010986">
    <property type="protein sequence ID" value="RRT53726.1"/>
    <property type="molecule type" value="Genomic_DNA"/>
</dbReference>
<dbReference type="Proteomes" id="UP000287651">
    <property type="component" value="Unassembled WGS sequence"/>
</dbReference>
<evidence type="ECO:0000313" key="3">
    <source>
        <dbReference type="Proteomes" id="UP000287651"/>
    </source>
</evidence>
<name>A0A426YPU1_ENSVE</name>
<reference evidence="2 3" key="1">
    <citation type="journal article" date="2014" name="Agronomy (Basel)">
        <title>A Draft Genome Sequence for Ensete ventricosum, the Drought-Tolerant Tree Against Hunger.</title>
        <authorList>
            <person name="Harrison J."/>
            <person name="Moore K.A."/>
            <person name="Paszkiewicz K."/>
            <person name="Jones T."/>
            <person name="Grant M."/>
            <person name="Ambacheew D."/>
            <person name="Muzemil S."/>
            <person name="Studholme D.J."/>
        </authorList>
    </citation>
    <scope>NUCLEOTIDE SEQUENCE [LARGE SCALE GENOMIC DNA]</scope>
</reference>
<organism evidence="2 3">
    <name type="scientific">Ensete ventricosum</name>
    <name type="common">Abyssinian banana</name>
    <name type="synonym">Musa ensete</name>
    <dbReference type="NCBI Taxonomy" id="4639"/>
    <lineage>
        <taxon>Eukaryota</taxon>
        <taxon>Viridiplantae</taxon>
        <taxon>Streptophyta</taxon>
        <taxon>Embryophyta</taxon>
        <taxon>Tracheophyta</taxon>
        <taxon>Spermatophyta</taxon>
        <taxon>Magnoliopsida</taxon>
        <taxon>Liliopsida</taxon>
        <taxon>Zingiberales</taxon>
        <taxon>Musaceae</taxon>
        <taxon>Ensete</taxon>
    </lineage>
</organism>
<dbReference type="AlphaFoldDB" id="A0A426YPU1"/>
<dbReference type="Gene3D" id="3.40.50.1110">
    <property type="entry name" value="SGNH hydrolase"/>
    <property type="match status" value="1"/>
</dbReference>
<dbReference type="PANTHER" id="PTHR22835:SF663">
    <property type="entry name" value="LIPASE-LIKE"/>
    <property type="match status" value="1"/>
</dbReference>
<accession>A0A426YPU1</accession>